<sequence>MPTVKVNQADIGCIGDMLCAALTVNSWTDDLPICRQSGVGFSTNQVYREDGRRQEEHQLEDRSFYFHMDNTFLYGVLDGHNGTQFVDFAIQKFPAEILLGQIRTNMDNNGVKGVKLGNQENTRCLGNCYVKSGYKEFHELKSAIAEPILSDVEIHEPIPLTESCR</sequence>
<name>A0A7R9AHB3_9CRUS</name>
<dbReference type="Proteomes" id="UP000677054">
    <property type="component" value="Unassembled WGS sequence"/>
</dbReference>
<protein>
    <recommendedName>
        <fullName evidence="3">PPM-type phosphatase domain-containing protein</fullName>
    </recommendedName>
</protein>
<dbReference type="InterPro" id="IPR036457">
    <property type="entry name" value="PPM-type-like_dom_sf"/>
</dbReference>
<keyword evidence="2" id="KW-1185">Reference proteome</keyword>
<gene>
    <name evidence="1" type="ORF">DSTB1V02_LOCUS13924</name>
</gene>
<evidence type="ECO:0008006" key="3">
    <source>
        <dbReference type="Google" id="ProtNLM"/>
    </source>
</evidence>
<evidence type="ECO:0000313" key="2">
    <source>
        <dbReference type="Proteomes" id="UP000677054"/>
    </source>
</evidence>
<dbReference type="EMBL" id="CAJPEV010008197">
    <property type="protein sequence ID" value="CAG0905156.1"/>
    <property type="molecule type" value="Genomic_DNA"/>
</dbReference>
<evidence type="ECO:0000313" key="1">
    <source>
        <dbReference type="EMBL" id="CAD7254178.1"/>
    </source>
</evidence>
<proteinExistence type="predicted"/>
<dbReference type="OrthoDB" id="10049211at2759"/>
<dbReference type="Gene3D" id="3.60.40.10">
    <property type="entry name" value="PPM-type phosphatase domain"/>
    <property type="match status" value="1"/>
</dbReference>
<dbReference type="SUPFAM" id="SSF81606">
    <property type="entry name" value="PP2C-like"/>
    <property type="match status" value="1"/>
</dbReference>
<accession>A0A7R9AHB3</accession>
<dbReference type="AlphaFoldDB" id="A0A7R9AHB3"/>
<dbReference type="EMBL" id="LR907714">
    <property type="protein sequence ID" value="CAD7254178.1"/>
    <property type="molecule type" value="Genomic_DNA"/>
</dbReference>
<reference evidence="1" key="1">
    <citation type="submission" date="2020-11" db="EMBL/GenBank/DDBJ databases">
        <authorList>
            <person name="Tran Van P."/>
        </authorList>
    </citation>
    <scope>NUCLEOTIDE SEQUENCE</scope>
</reference>
<organism evidence="1">
    <name type="scientific">Darwinula stevensoni</name>
    <dbReference type="NCBI Taxonomy" id="69355"/>
    <lineage>
        <taxon>Eukaryota</taxon>
        <taxon>Metazoa</taxon>
        <taxon>Ecdysozoa</taxon>
        <taxon>Arthropoda</taxon>
        <taxon>Crustacea</taxon>
        <taxon>Oligostraca</taxon>
        <taxon>Ostracoda</taxon>
        <taxon>Podocopa</taxon>
        <taxon>Podocopida</taxon>
        <taxon>Darwinulocopina</taxon>
        <taxon>Darwinuloidea</taxon>
        <taxon>Darwinulidae</taxon>
        <taxon>Darwinula</taxon>
    </lineage>
</organism>